<keyword evidence="2 9" id="KW-0813">Transport</keyword>
<evidence type="ECO:0000256" key="3">
    <source>
        <dbReference type="ARBA" id="ARBA00022452"/>
    </source>
</evidence>
<evidence type="ECO:0000256" key="12">
    <source>
        <dbReference type="SAM" id="SignalP"/>
    </source>
</evidence>
<evidence type="ECO:0000256" key="10">
    <source>
        <dbReference type="PROSITE-ProRule" id="PRU10144"/>
    </source>
</evidence>
<evidence type="ECO:0000256" key="8">
    <source>
        <dbReference type="ARBA" id="ARBA00023237"/>
    </source>
</evidence>
<comment type="subcellular location">
    <subcellularLocation>
        <location evidence="1 9">Cell outer membrane</location>
        <topology evidence="1 9">Multi-pass membrane protein</topology>
    </subcellularLocation>
</comment>
<organism evidence="15 16">
    <name type="scientific">Bowmanella yangjiangensis</name>
    <dbReference type="NCBI Taxonomy" id="2811230"/>
    <lineage>
        <taxon>Bacteria</taxon>
        <taxon>Pseudomonadati</taxon>
        <taxon>Pseudomonadota</taxon>
        <taxon>Gammaproteobacteria</taxon>
        <taxon>Alteromonadales</taxon>
        <taxon>Alteromonadaceae</taxon>
        <taxon>Bowmanella</taxon>
    </lineage>
</organism>
<feature type="domain" description="TonB-dependent receptor-like beta-barrel" evidence="13">
    <location>
        <begin position="261"/>
        <end position="682"/>
    </location>
</feature>
<keyword evidence="5 12" id="KW-0732">Signal</keyword>
<evidence type="ECO:0000259" key="14">
    <source>
        <dbReference type="Pfam" id="PF07715"/>
    </source>
</evidence>
<dbReference type="Pfam" id="PF00593">
    <property type="entry name" value="TonB_dep_Rec_b-barrel"/>
    <property type="match status" value="1"/>
</dbReference>
<evidence type="ECO:0000256" key="5">
    <source>
        <dbReference type="ARBA" id="ARBA00022729"/>
    </source>
</evidence>
<evidence type="ECO:0000256" key="9">
    <source>
        <dbReference type="PROSITE-ProRule" id="PRU01360"/>
    </source>
</evidence>
<keyword evidence="8 9" id="KW-0998">Cell outer membrane</keyword>
<dbReference type="Gene3D" id="2.40.170.20">
    <property type="entry name" value="TonB-dependent receptor, beta-barrel domain"/>
    <property type="match status" value="1"/>
</dbReference>
<feature type="short sequence motif" description="TonB C-terminal box" evidence="10">
    <location>
        <begin position="695"/>
        <end position="712"/>
    </location>
</feature>
<evidence type="ECO:0000256" key="6">
    <source>
        <dbReference type="ARBA" id="ARBA00023077"/>
    </source>
</evidence>
<comment type="caution">
    <text evidence="15">The sequence shown here is derived from an EMBL/GenBank/DDBJ whole genome shotgun (WGS) entry which is preliminary data.</text>
</comment>
<evidence type="ECO:0000256" key="11">
    <source>
        <dbReference type="RuleBase" id="RU003357"/>
    </source>
</evidence>
<dbReference type="Pfam" id="PF07715">
    <property type="entry name" value="Plug"/>
    <property type="match status" value="1"/>
</dbReference>
<evidence type="ECO:0000256" key="7">
    <source>
        <dbReference type="ARBA" id="ARBA00023136"/>
    </source>
</evidence>
<dbReference type="RefSeq" id="WP_206594785.1">
    <property type="nucleotide sequence ID" value="NZ_JAFKCS010000013.1"/>
</dbReference>
<keyword evidence="4 9" id="KW-0812">Transmembrane</keyword>
<evidence type="ECO:0000256" key="2">
    <source>
        <dbReference type="ARBA" id="ARBA00022448"/>
    </source>
</evidence>
<proteinExistence type="inferred from homology"/>
<dbReference type="EMBL" id="JAFKCS010000013">
    <property type="protein sequence ID" value="MBN7820964.1"/>
    <property type="molecule type" value="Genomic_DNA"/>
</dbReference>
<dbReference type="InterPro" id="IPR012910">
    <property type="entry name" value="Plug_dom"/>
</dbReference>
<dbReference type="InterPro" id="IPR000531">
    <property type="entry name" value="Beta-barrel_TonB"/>
</dbReference>
<dbReference type="PANTHER" id="PTHR30442:SF0">
    <property type="entry name" value="FE(3+) DICITRATE TRANSPORT PROTEIN FECA"/>
    <property type="match status" value="1"/>
</dbReference>
<reference evidence="15 16" key="1">
    <citation type="submission" date="2021-03" db="EMBL/GenBank/DDBJ databases">
        <title>novel species isolated from a fishpond in China.</title>
        <authorList>
            <person name="Lu H."/>
            <person name="Cai Z."/>
        </authorList>
    </citation>
    <scope>NUCLEOTIDE SEQUENCE [LARGE SCALE GENOMIC DNA]</scope>
    <source>
        <strain evidence="15 16">Y57</strain>
    </source>
</reference>
<dbReference type="InterPro" id="IPR036942">
    <property type="entry name" value="Beta-barrel_TonB_sf"/>
</dbReference>
<keyword evidence="3 9" id="KW-1134">Transmembrane beta strand</keyword>
<keyword evidence="7 9" id="KW-0472">Membrane</keyword>
<feature type="signal peptide" evidence="12">
    <location>
        <begin position="1"/>
        <end position="21"/>
    </location>
</feature>
<dbReference type="PROSITE" id="PS01156">
    <property type="entry name" value="TONB_DEPENDENT_REC_2"/>
    <property type="match status" value="1"/>
</dbReference>
<gene>
    <name evidence="15" type="ORF">J0A65_13905</name>
</gene>
<comment type="similarity">
    <text evidence="9 11">Belongs to the TonB-dependent receptor family.</text>
</comment>
<evidence type="ECO:0000256" key="1">
    <source>
        <dbReference type="ARBA" id="ARBA00004571"/>
    </source>
</evidence>
<keyword evidence="16" id="KW-1185">Reference proteome</keyword>
<dbReference type="InterPro" id="IPR010917">
    <property type="entry name" value="TonB_rcpt_CS"/>
</dbReference>
<evidence type="ECO:0000259" key="13">
    <source>
        <dbReference type="Pfam" id="PF00593"/>
    </source>
</evidence>
<sequence>MTHNVSKLALALAIAASPALANDDIEKLTVLGSTTAINHIPGSAHYLDSKALAQFAYTDVMRALVSIPGVYVTEEDGYGLRPNIGMRGTGQDRSDKLIIMEDGVLAAPAPYTAPAAYYFPTMGRMQSVEVLKGTSSVRFGPRTTGGVINLNSVAIPEVAFAGQLKLALGTDNFNKEHLVLGGSNERFGAVVEGFRYAADGFKSLPGGQDTGFEKHDLLGKFSAQLSEDGRHHLLVKLAQAEERSDETYIGILDKDFASDPFRRYAASQLDVMNTDHDLIQVSHTWLITNDSSLVTTVYRNEFARNWYKADRIGGKSLSGGGLELASEFEANPNGELAVRLKNNNRQYLSQGVQTEYSLSLGDHQLVLGARLHEDEEDRFQWTDTYMMNSSLAMRLDSAGVPGTDTNRLSSANALALYAQGSMVFDDLTINAGLRYEDVEMKREDWNKAPDRLQDPSVKKHSLSLLNPMLGISYQLADNWVMIGSVQRGVAPPSPGNEQTAEEKSLNMEAGVRYRDNELAFEAIAFNSDYDNMHGNCTASQGCDDANIGNQYNAGEVDIQGFEMLVSQAFQLDNLRIPVSLTYTYTKGEFKNSFESDNEIWGSVQKGDQLPYLPDHQLLLQTGLQNGDWQANLSLRYQQEMRTSAGQGSIADLDKVKAQTVVDASVHYQLADNQRLSLLIDNLFDREYAATRVHGGLQPGKPRYITLGYELSF</sequence>
<dbReference type="SUPFAM" id="SSF56935">
    <property type="entry name" value="Porins"/>
    <property type="match status" value="1"/>
</dbReference>
<dbReference type="Gene3D" id="2.170.130.10">
    <property type="entry name" value="TonB-dependent receptor, plug domain"/>
    <property type="match status" value="1"/>
</dbReference>
<dbReference type="PANTHER" id="PTHR30442">
    <property type="entry name" value="IRON III DICITRATE TRANSPORT PROTEIN FECA"/>
    <property type="match status" value="1"/>
</dbReference>
<dbReference type="Proteomes" id="UP000663992">
    <property type="component" value="Unassembled WGS sequence"/>
</dbReference>
<feature type="chain" id="PRO_5046699398" evidence="12">
    <location>
        <begin position="22"/>
        <end position="712"/>
    </location>
</feature>
<evidence type="ECO:0000313" key="15">
    <source>
        <dbReference type="EMBL" id="MBN7820964.1"/>
    </source>
</evidence>
<dbReference type="InterPro" id="IPR037066">
    <property type="entry name" value="Plug_dom_sf"/>
</dbReference>
<feature type="domain" description="TonB-dependent receptor plug" evidence="14">
    <location>
        <begin position="39"/>
        <end position="147"/>
    </location>
</feature>
<keyword evidence="15" id="KW-0675">Receptor</keyword>
<evidence type="ECO:0000256" key="4">
    <source>
        <dbReference type="ARBA" id="ARBA00022692"/>
    </source>
</evidence>
<dbReference type="PROSITE" id="PS52016">
    <property type="entry name" value="TONB_DEPENDENT_REC_3"/>
    <property type="match status" value="1"/>
</dbReference>
<keyword evidence="6 11" id="KW-0798">TonB box</keyword>
<dbReference type="InterPro" id="IPR039426">
    <property type="entry name" value="TonB-dep_rcpt-like"/>
</dbReference>
<name>A0ABS3CWS5_9ALTE</name>
<protein>
    <submittedName>
        <fullName evidence="15">TonB-dependent receptor</fullName>
    </submittedName>
</protein>
<evidence type="ECO:0000313" key="16">
    <source>
        <dbReference type="Proteomes" id="UP000663992"/>
    </source>
</evidence>
<accession>A0ABS3CWS5</accession>